<evidence type="ECO:0008006" key="13">
    <source>
        <dbReference type="Google" id="ProtNLM"/>
    </source>
</evidence>
<keyword evidence="5" id="KW-0067">ATP-binding</keyword>
<dbReference type="Pfam" id="PF13086">
    <property type="entry name" value="AAA_11"/>
    <property type="match status" value="1"/>
</dbReference>
<comment type="caution">
    <text evidence="11">The sequence shown here is derived from an EMBL/GenBank/DDBJ whole genome shotgun (WGS) entry which is preliminary data.</text>
</comment>
<evidence type="ECO:0000256" key="5">
    <source>
        <dbReference type="ARBA" id="ARBA00022806"/>
    </source>
</evidence>
<dbReference type="Gene3D" id="4.10.1000.10">
    <property type="entry name" value="Zinc finger, CCCH-type"/>
    <property type="match status" value="1"/>
</dbReference>
<dbReference type="CDD" id="cd17936">
    <property type="entry name" value="EEXXEc_NFX1"/>
    <property type="match status" value="1"/>
</dbReference>
<keyword evidence="6 8" id="KW-0862">Zinc</keyword>
<dbReference type="InterPro" id="IPR027417">
    <property type="entry name" value="P-loop_NTPase"/>
</dbReference>
<dbReference type="InterPro" id="IPR047187">
    <property type="entry name" value="SF1_C_Upf1"/>
</dbReference>
<accession>A0ABR0BEM7</accession>
<dbReference type="SUPFAM" id="SSF52540">
    <property type="entry name" value="P-loop containing nucleoside triphosphate hydrolases"/>
    <property type="match status" value="1"/>
</dbReference>
<comment type="subcellular location">
    <subcellularLocation>
        <location evidence="1">Cytoplasm</location>
    </subcellularLocation>
</comment>
<evidence type="ECO:0000256" key="7">
    <source>
        <dbReference type="ARBA" id="ARBA00022859"/>
    </source>
</evidence>
<reference evidence="11 12" key="1">
    <citation type="journal article" date="2024" name="Microbiol. Resour. Announc.">
        <title>Genome annotations for the ascomycete fungi Trichoderma harzianum, Trichoderma aggressivum, and Purpureocillium lilacinum.</title>
        <authorList>
            <person name="Beijen E.P.W."/>
            <person name="Ohm R.A."/>
        </authorList>
    </citation>
    <scope>NUCLEOTIDE SEQUENCE [LARGE SCALE GENOMIC DNA]</scope>
    <source>
        <strain evidence="11 12">CBS 150709</strain>
    </source>
</reference>
<evidence type="ECO:0000256" key="3">
    <source>
        <dbReference type="ARBA" id="ARBA00022723"/>
    </source>
</evidence>
<dbReference type="InterPro" id="IPR041677">
    <property type="entry name" value="DNA2/NAM7_AAA_11"/>
</dbReference>
<dbReference type="Pfam" id="PF18044">
    <property type="entry name" value="zf-CCCH_4"/>
    <property type="match status" value="1"/>
</dbReference>
<proteinExistence type="predicted"/>
<dbReference type="InterPro" id="IPR000571">
    <property type="entry name" value="Znf_CCCH"/>
</dbReference>
<dbReference type="InterPro" id="IPR041367">
    <property type="entry name" value="Znf-CCCH_4"/>
</dbReference>
<dbReference type="EMBL" id="JAWRVI010000185">
    <property type="protein sequence ID" value="KAK4072840.1"/>
    <property type="molecule type" value="Genomic_DNA"/>
</dbReference>
<sequence>MDKRPSNRTAWRGSARQHRRSYLDEARSSKPCRHFLSGSCKFGSRCRFEHVVEHADGPNLPDARSVELAEYDALERERYYDWKRAISRAPFPSTEANMPALRAIWSGALTILESNNREWHQQLARDVIDDKFYGCQYLHLTLKVSAAATGYLELIDNFLRAITHTAILDCLTVDTYVGTIYNIISGAQGERAVAFLLRCIHGLLHGSDALSNPAHRTRFDRCLVAMLEVLYQLLAREKRASFNDDLTELLGEIDQMFHALETATDPAGQAYFARRDKLERLRRMVDLSTGLLAEAEVQDPIGVHAASAALAVYPIEMPPPGGRHDNDCMDISQISIIPTAAEISSDQPDYLPSTDYRHQHIHNDPIRRYTDTHFRLLRHDVFGPLKDVVSPLMDSLERGPTPLRRADQGSNAHLYQQASIAHVSVHEKRGFEVHVAFQLPQHLRRKSADDRRRSWENSKRLEPGGLICLLCSHVQKVEPLFLVVSEKPPPSLKEPRRSSESHMETIVARLASLTQEAFRSSVQIYRMRATGLLVSIPGLIPATFTPILQHLQSASVAGDLPFHEWIIPNARLARTTTTAHGIACPLPPRYARSPGFSFAVDPIATDNRRGFCIDATASPDDESLLDELETRTSLDRGQCRALVCALTREFALVQGPPGTGKSYLGVQLIQMLLGCKTAAGLGPIIVICYTNHALDQFLLHLLQVGIRKIIRIGGQSRSPELDGFNLRNVSGNVHKTKHENYLLGSTYSNLEDTLDAAGKKLATLHKIRKGASYEALRRFLQRTHPRIHDQFYEMDDGFTMVGKDPIKVWLSSKTMYTGRGVSANADDGGASGTLASKAEQDIHSLTQAERKALSDQWLDETETDETERLFMEIEHSEHLRQTVYSVHNEVNRRTLLTADVVGITTTGLARDVGTLRKLRSKVIVCEEAAEVLEAHLISALMPGVEHLIQIGDHQQLRPQINNHSLSLESAKGQPYQLDKSQFERLAIGQHGLPALPVAQLNVQRRMRPDIASLIRSTMYPHLTNHNNVLDSPDVAGMRNNVFWLDHTKPEDGSTDDGRLKSHSNEWEVSMTAALVRHLVRQGAYKSDDIAVLTPYSGQLQKLRTKLSSDFDISMSDRDEDELALKGFESDTGGSILPRGGTIRKERLIESLRLATVDNFQGEEAKVVIVSLVRSNREGRVGFLKTNNRVNVLLSRAQYGLYLIGNADTYSNVPIAPRVDAPYLANGGWTSVDINAWRSVTPPRCTKHSYVLVRAHGVELPATMRALSFVAKNAGLNGVPCFRAQEPGHIQCKIEAQKEVPGCGHVVAVPCCKDGAAISVLVRAALAINLKRIPMRRRAIKTVRSSAVDRGTPAVIFAADHATMVMHALHVRIHANSRGNDRVDLLEFKSYKSISLDETPIVVLSCGHFFTAESLDGLVRLREVYLTDDHDNYTACLEPKTVLPVPRCPDCQRPIKQYATQRYNRVVNEAVMDEMLKKFVVKGQTELQQLEQHIESAAMSLRASRTDLLEAVQDYDNSTHMNSLPERTRRYRLKTRYRELEQLEKRAQSFCRAMGVEQQPSKRLFDAILEAKVRQPLDSRLLALTMDDLHTPALECRALLGGRLACLRIKAIILQDRISVLAETQYMEILRLAKAFFEDCEVFVEESATKALPKLAVMGSLTYALVARSLQASKSCHAHDPEMVGSCIATGRRLLDDANATCDTPFHGSKQLKEDVEAIKDLLGSQWYESVSADELAAIKSAMVSGPEGIATHSGHWYKCWNGHVFAIGDCGMPMELARCPECGAQIGGRNHQMVSGMSRAEHMEG</sequence>
<dbReference type="InterPro" id="IPR045055">
    <property type="entry name" value="DNA2/NAM7-like"/>
</dbReference>
<keyword evidence="5" id="KW-0347">Helicase</keyword>
<keyword evidence="7" id="KW-0391">Immunity</keyword>
<evidence type="ECO:0000313" key="11">
    <source>
        <dbReference type="EMBL" id="KAK4072840.1"/>
    </source>
</evidence>
<keyword evidence="4 8" id="KW-0863">Zinc-finger</keyword>
<feature type="domain" description="RZ-type" evidence="10">
    <location>
        <begin position="1730"/>
        <end position="1805"/>
    </location>
</feature>
<gene>
    <name evidence="11" type="ORF">Purlil1_13233</name>
</gene>
<organism evidence="11 12">
    <name type="scientific">Purpureocillium lilacinum</name>
    <name type="common">Paecilomyces lilacinus</name>
    <dbReference type="NCBI Taxonomy" id="33203"/>
    <lineage>
        <taxon>Eukaryota</taxon>
        <taxon>Fungi</taxon>
        <taxon>Dikarya</taxon>
        <taxon>Ascomycota</taxon>
        <taxon>Pezizomycotina</taxon>
        <taxon>Sordariomycetes</taxon>
        <taxon>Hypocreomycetidae</taxon>
        <taxon>Hypocreales</taxon>
        <taxon>Ophiocordycipitaceae</taxon>
        <taxon>Purpureocillium</taxon>
    </lineage>
</organism>
<keyword evidence="2" id="KW-0963">Cytoplasm</keyword>
<evidence type="ECO:0000256" key="1">
    <source>
        <dbReference type="ARBA" id="ARBA00004496"/>
    </source>
</evidence>
<dbReference type="PROSITE" id="PS51981">
    <property type="entry name" value="ZF_RZ"/>
    <property type="match status" value="1"/>
</dbReference>
<name>A0ABR0BEM7_PURLI</name>
<dbReference type="PANTHER" id="PTHR10887:SF445">
    <property type="entry name" value="NFX1-TYPE ZINC FINGER-CONTAINING PROTEIN 1"/>
    <property type="match status" value="1"/>
</dbReference>
<dbReference type="Proteomes" id="UP001287286">
    <property type="component" value="Unassembled WGS sequence"/>
</dbReference>
<feature type="domain" description="C3H1-type" evidence="9">
    <location>
        <begin position="26"/>
        <end position="53"/>
    </location>
</feature>
<dbReference type="Pfam" id="PF13087">
    <property type="entry name" value="AAA_12"/>
    <property type="match status" value="1"/>
</dbReference>
<evidence type="ECO:0000259" key="10">
    <source>
        <dbReference type="PROSITE" id="PS51981"/>
    </source>
</evidence>
<keyword evidence="5" id="KW-0378">Hydrolase</keyword>
<feature type="zinc finger region" description="C3H1-type" evidence="8">
    <location>
        <begin position="26"/>
        <end position="53"/>
    </location>
</feature>
<evidence type="ECO:0000313" key="12">
    <source>
        <dbReference type="Proteomes" id="UP001287286"/>
    </source>
</evidence>
<evidence type="ECO:0000256" key="2">
    <source>
        <dbReference type="ARBA" id="ARBA00022490"/>
    </source>
</evidence>
<dbReference type="Gene3D" id="3.40.50.300">
    <property type="entry name" value="P-loop containing nucleotide triphosphate hydrolases"/>
    <property type="match status" value="2"/>
</dbReference>
<evidence type="ECO:0000256" key="6">
    <source>
        <dbReference type="ARBA" id="ARBA00022833"/>
    </source>
</evidence>
<keyword evidence="5" id="KW-0547">Nucleotide-binding</keyword>
<dbReference type="InterPro" id="IPR041679">
    <property type="entry name" value="DNA2/NAM7-like_C"/>
</dbReference>
<keyword evidence="3 8" id="KW-0479">Metal-binding</keyword>
<evidence type="ECO:0000256" key="4">
    <source>
        <dbReference type="ARBA" id="ARBA00022771"/>
    </source>
</evidence>
<protein>
    <recommendedName>
        <fullName evidence="13">NFX1-type zinc finger-containing protein 1</fullName>
    </recommendedName>
</protein>
<keyword evidence="12" id="KW-1185">Reference proteome</keyword>
<dbReference type="Pfam" id="PF20173">
    <property type="entry name" value="ZnF_RZ-type"/>
    <property type="match status" value="1"/>
</dbReference>
<dbReference type="SMART" id="SM00356">
    <property type="entry name" value="ZnF_C3H1"/>
    <property type="match status" value="1"/>
</dbReference>
<dbReference type="PROSITE" id="PS50103">
    <property type="entry name" value="ZF_C3H1"/>
    <property type="match status" value="1"/>
</dbReference>
<dbReference type="CDD" id="cd18808">
    <property type="entry name" value="SF1_C_Upf1"/>
    <property type="match status" value="1"/>
</dbReference>
<dbReference type="InterPro" id="IPR046439">
    <property type="entry name" value="ZF_RZ_dom"/>
</dbReference>
<evidence type="ECO:0000259" key="9">
    <source>
        <dbReference type="PROSITE" id="PS50103"/>
    </source>
</evidence>
<dbReference type="PANTHER" id="PTHR10887">
    <property type="entry name" value="DNA2/NAM7 HELICASE FAMILY"/>
    <property type="match status" value="1"/>
</dbReference>
<evidence type="ECO:0000256" key="8">
    <source>
        <dbReference type="PROSITE-ProRule" id="PRU00723"/>
    </source>
</evidence>